<reference evidence="10" key="1">
    <citation type="submission" date="2021-12" db="EMBL/GenBank/DDBJ databases">
        <authorList>
            <person name="Rodrigo-Torres L."/>
            <person name="Arahal R. D."/>
            <person name="Lucena T."/>
        </authorList>
    </citation>
    <scope>NUCLEOTIDE SEQUENCE</scope>
    <source>
        <strain evidence="10">CECT 8858</strain>
    </source>
</reference>
<dbReference type="PROSITE" id="PS51885">
    <property type="entry name" value="NEPRILYSIN"/>
    <property type="match status" value="1"/>
</dbReference>
<dbReference type="InterPro" id="IPR000718">
    <property type="entry name" value="Peptidase_M13"/>
</dbReference>
<dbReference type="EMBL" id="CAKLPY010000002">
    <property type="protein sequence ID" value="CAH0997158.1"/>
    <property type="molecule type" value="Genomic_DNA"/>
</dbReference>
<dbReference type="EC" id="3.4.24.-" evidence="10"/>
<dbReference type="InterPro" id="IPR008753">
    <property type="entry name" value="Peptidase_M13_N"/>
</dbReference>
<dbReference type="RefSeq" id="WP_238807742.1">
    <property type="nucleotide sequence ID" value="NZ_CAKLPY010000002.1"/>
</dbReference>
<dbReference type="PRINTS" id="PR00786">
    <property type="entry name" value="NEPRILYSIN"/>
</dbReference>
<organism evidence="10 11">
    <name type="scientific">Emticicia aquatica</name>
    <dbReference type="NCBI Taxonomy" id="1681835"/>
    <lineage>
        <taxon>Bacteria</taxon>
        <taxon>Pseudomonadati</taxon>
        <taxon>Bacteroidota</taxon>
        <taxon>Cytophagia</taxon>
        <taxon>Cytophagales</taxon>
        <taxon>Leadbetterellaceae</taxon>
        <taxon>Emticicia</taxon>
    </lineage>
</organism>
<dbReference type="Gene3D" id="3.40.390.10">
    <property type="entry name" value="Collagenase (Catalytic Domain)"/>
    <property type="match status" value="1"/>
</dbReference>
<comment type="caution">
    <text evidence="10">The sequence shown here is derived from an EMBL/GenBank/DDBJ whole genome shotgun (WGS) entry which is preliminary data.</text>
</comment>
<dbReference type="CDD" id="cd08662">
    <property type="entry name" value="M13"/>
    <property type="match status" value="1"/>
</dbReference>
<evidence type="ECO:0000256" key="1">
    <source>
        <dbReference type="ARBA" id="ARBA00001947"/>
    </source>
</evidence>
<evidence type="ECO:0000256" key="7">
    <source>
        <dbReference type="ARBA" id="ARBA00023049"/>
    </source>
</evidence>
<dbReference type="InterPro" id="IPR042089">
    <property type="entry name" value="Peptidase_M13_dom_2"/>
</dbReference>
<sequence>MPAKPSTSKPDVLEANIDTTVNVATDFFQYANGGWIKKNPIPDVESAWGIGNLVIEENLKRLKEINEKAMKENAEKGTTSQKIGDFWQSAMDSSTIEKQGISPLKPELDAINSIADLKSLQNVLADLTTKGVGGMIGTSINQDAKKSDLMAVHLWQTGLGLPERDYYFKSDTTSIRVRNEYVKHITKMFQLMGEKEADAMKIATTIMAMETRMAKASRKLEDLRDPYANYNKMPIKNLYKLAPSIEWNTYFGEIGIKKLDSVIVGQPEFYVEIEKMLKESSINDWKNYLRWNLIGNYASSLSSDFDNQNFYFYRTVLNGVKAQKPRWKRVIRQEEGIMGELMGQLFVKEFFNETAKKRYSDMVETVKNVYAERIKNLTWMSDVTKKKALQKLSTIKKKVGYPDKWKDFSSLEITKDSYARNVIRASQWWHNYSVNKLGKPVDRDEWDMTPQTYNAYYNPSNNEIVLPAGIFTVPGYRDEELDDATVYGYGGASTIGHEITHGFDDEGRQFDETGNLKSWWTNADEVEFKKRADVMVNQFNNTVVVDGIKINGKATLGENIADLGGVLLGLDAFKKTEQFKKNEKIAGFSPTQRYFMGYALGWLGHERKESLKEQLQSDVHSPSKNRVNNIFVNVDEFYSAFGVKPTDKMYIAPEKRVRIW</sequence>
<gene>
    <name evidence="10" type="primary">pepO_1</name>
    <name evidence="10" type="ORF">EMA8858_03295</name>
</gene>
<keyword evidence="7" id="KW-0482">Metalloprotease</keyword>
<evidence type="ECO:0000259" key="9">
    <source>
        <dbReference type="Pfam" id="PF05649"/>
    </source>
</evidence>
<dbReference type="GO" id="GO:0016787">
    <property type="term" value="F:hydrolase activity"/>
    <property type="evidence" value="ECO:0007669"/>
    <property type="project" value="UniProtKB-KW"/>
</dbReference>
<dbReference type="Pfam" id="PF05649">
    <property type="entry name" value="Peptidase_M13_N"/>
    <property type="match status" value="1"/>
</dbReference>
<feature type="domain" description="Peptidase M13 C-terminal" evidence="8">
    <location>
        <begin position="454"/>
        <end position="657"/>
    </location>
</feature>
<accession>A0ABN8EZ53</accession>
<keyword evidence="11" id="KW-1185">Reference proteome</keyword>
<evidence type="ECO:0000259" key="8">
    <source>
        <dbReference type="Pfam" id="PF01431"/>
    </source>
</evidence>
<dbReference type="Pfam" id="PF01431">
    <property type="entry name" value="Peptidase_M13"/>
    <property type="match status" value="1"/>
</dbReference>
<evidence type="ECO:0000256" key="2">
    <source>
        <dbReference type="ARBA" id="ARBA00007357"/>
    </source>
</evidence>
<protein>
    <submittedName>
        <fullName evidence="10">Neutral endopeptidase</fullName>
        <ecNumber evidence="10">3.4.24.-</ecNumber>
    </submittedName>
</protein>
<keyword evidence="3" id="KW-0645">Protease</keyword>
<name>A0ABN8EZ53_9BACT</name>
<evidence type="ECO:0000256" key="6">
    <source>
        <dbReference type="ARBA" id="ARBA00022833"/>
    </source>
</evidence>
<keyword evidence="5 10" id="KW-0378">Hydrolase</keyword>
<keyword evidence="4" id="KW-0479">Metal-binding</keyword>
<evidence type="ECO:0000256" key="5">
    <source>
        <dbReference type="ARBA" id="ARBA00022801"/>
    </source>
</evidence>
<dbReference type="SUPFAM" id="SSF55486">
    <property type="entry name" value="Metalloproteases ('zincins'), catalytic domain"/>
    <property type="match status" value="1"/>
</dbReference>
<dbReference type="InterPro" id="IPR018497">
    <property type="entry name" value="Peptidase_M13_C"/>
</dbReference>
<dbReference type="InterPro" id="IPR024079">
    <property type="entry name" value="MetalloPept_cat_dom_sf"/>
</dbReference>
<dbReference type="Gene3D" id="1.10.1380.10">
    <property type="entry name" value="Neutral endopeptidase , domain2"/>
    <property type="match status" value="1"/>
</dbReference>
<comment type="cofactor">
    <cofactor evidence="1">
        <name>Zn(2+)</name>
        <dbReference type="ChEBI" id="CHEBI:29105"/>
    </cofactor>
</comment>
<comment type="similarity">
    <text evidence="2">Belongs to the peptidase M13 family.</text>
</comment>
<dbReference type="Proteomes" id="UP000837932">
    <property type="component" value="Unassembled WGS sequence"/>
</dbReference>
<dbReference type="PANTHER" id="PTHR11733">
    <property type="entry name" value="ZINC METALLOPROTEASE FAMILY M13 NEPRILYSIN-RELATED"/>
    <property type="match status" value="1"/>
</dbReference>
<evidence type="ECO:0000313" key="10">
    <source>
        <dbReference type="EMBL" id="CAH0997158.1"/>
    </source>
</evidence>
<dbReference type="PANTHER" id="PTHR11733:SF167">
    <property type="entry name" value="FI17812P1-RELATED"/>
    <property type="match status" value="1"/>
</dbReference>
<feature type="domain" description="Peptidase M13 N-terminal" evidence="9">
    <location>
        <begin position="25"/>
        <end position="402"/>
    </location>
</feature>
<evidence type="ECO:0000313" key="11">
    <source>
        <dbReference type="Proteomes" id="UP000837932"/>
    </source>
</evidence>
<proteinExistence type="inferred from homology"/>
<keyword evidence="6" id="KW-0862">Zinc</keyword>
<evidence type="ECO:0000256" key="4">
    <source>
        <dbReference type="ARBA" id="ARBA00022723"/>
    </source>
</evidence>
<evidence type="ECO:0000256" key="3">
    <source>
        <dbReference type="ARBA" id="ARBA00022670"/>
    </source>
</evidence>